<keyword evidence="2" id="KW-0645">Protease</keyword>
<evidence type="ECO:0000256" key="9">
    <source>
        <dbReference type="SAM" id="MobiDB-lite"/>
    </source>
</evidence>
<feature type="region of interest" description="Disordered" evidence="9">
    <location>
        <begin position="454"/>
        <end position="475"/>
    </location>
</feature>
<name>A0AAP1WF22_9FLAO</name>
<dbReference type="CDD" id="cd00063">
    <property type="entry name" value="FN3"/>
    <property type="match status" value="2"/>
</dbReference>
<dbReference type="Gene3D" id="1.10.390.10">
    <property type="entry name" value="Neutral Protease Domain 2"/>
    <property type="match status" value="1"/>
</dbReference>
<feature type="domain" description="Fibronectin type-III" evidence="10">
    <location>
        <begin position="832"/>
        <end position="917"/>
    </location>
</feature>
<evidence type="ECO:0000259" key="10">
    <source>
        <dbReference type="PROSITE" id="PS50853"/>
    </source>
</evidence>
<dbReference type="SUPFAM" id="SSF55486">
    <property type="entry name" value="Metalloproteases ('zincins'), catalytic domain"/>
    <property type="match status" value="1"/>
</dbReference>
<dbReference type="Proteomes" id="UP000806077">
    <property type="component" value="Unassembled WGS sequence"/>
</dbReference>
<proteinExistence type="inferred from homology"/>
<dbReference type="CDD" id="cd09597">
    <property type="entry name" value="M4_TLP"/>
    <property type="match status" value="1"/>
</dbReference>
<dbReference type="PROSITE" id="PS50853">
    <property type="entry name" value="FN3"/>
    <property type="match status" value="2"/>
</dbReference>
<keyword evidence="5" id="KW-0378">Hydrolase</keyword>
<dbReference type="SUPFAM" id="SSF49265">
    <property type="entry name" value="Fibronectin type III"/>
    <property type="match status" value="2"/>
</dbReference>
<dbReference type="EMBL" id="WXXV01000001">
    <property type="protein sequence ID" value="MBE7693846.1"/>
    <property type="molecule type" value="Genomic_DNA"/>
</dbReference>
<feature type="domain" description="Fibronectin type-III" evidence="10">
    <location>
        <begin position="595"/>
        <end position="676"/>
    </location>
</feature>
<organism evidence="11 12">
    <name type="scientific">Tenacibaculum finnmarkense genomovar finnmarkense</name>
    <dbReference type="NCBI Taxonomy" id="1458503"/>
    <lineage>
        <taxon>Bacteria</taxon>
        <taxon>Pseudomonadati</taxon>
        <taxon>Bacteroidota</taxon>
        <taxon>Flavobacteriia</taxon>
        <taxon>Flavobacteriales</taxon>
        <taxon>Flavobacteriaceae</taxon>
        <taxon>Tenacibaculum</taxon>
        <taxon>Tenacibaculum finnmarkense</taxon>
    </lineage>
</organism>
<dbReference type="Pfam" id="PF18962">
    <property type="entry name" value="Por_Secre_tail"/>
    <property type="match status" value="1"/>
</dbReference>
<evidence type="ECO:0000256" key="7">
    <source>
        <dbReference type="ARBA" id="ARBA00023049"/>
    </source>
</evidence>
<protein>
    <submittedName>
        <fullName evidence="11">T9SS type A sorting domain-containing protein</fullName>
    </submittedName>
</protein>
<dbReference type="Pfam" id="PF01447">
    <property type="entry name" value="Peptidase_M4"/>
    <property type="match status" value="1"/>
</dbReference>
<dbReference type="NCBIfam" id="TIGR04183">
    <property type="entry name" value="Por_Secre_tail"/>
    <property type="match status" value="1"/>
</dbReference>
<dbReference type="InterPro" id="IPR026444">
    <property type="entry name" value="Secre_tail"/>
</dbReference>
<dbReference type="AlphaFoldDB" id="A0AAP1WF22"/>
<reference evidence="11 12" key="1">
    <citation type="journal article" date="2020" name="Int. J. Syst. Evol. Microbiol.">
        <title>Tenacibaculum piscium sp. nov., isolated from skin ulcers of sea-farmed fish, and description of Tenacibaculum finnmarkense sp. nov. with subdivision into genomovars finnmarkense and ulcerans.</title>
        <authorList>
            <person name="Olsen A.B."/>
            <person name="Spilsberg B."/>
            <person name="Nilsen H.K."/>
            <person name="Lagesen K."/>
            <person name="Gulla S."/>
            <person name="Avendano-Herrera R."/>
            <person name="Irgang R."/>
            <person name="Duchaud E."/>
            <person name="Colquhoun D.J."/>
        </authorList>
    </citation>
    <scope>NUCLEOTIDE SEQUENCE [LARGE SCALE GENOMIC DNA]</scope>
    <source>
        <strain evidence="11 12">TNO037</strain>
    </source>
</reference>
<dbReference type="InterPro" id="IPR027268">
    <property type="entry name" value="Peptidase_M4/M1_CTD_sf"/>
</dbReference>
<dbReference type="GO" id="GO:0046872">
    <property type="term" value="F:metal ion binding"/>
    <property type="evidence" value="ECO:0007669"/>
    <property type="project" value="UniProtKB-KW"/>
</dbReference>
<feature type="compositionally biased region" description="Polar residues" evidence="9">
    <location>
        <begin position="454"/>
        <end position="469"/>
    </location>
</feature>
<evidence type="ECO:0000256" key="8">
    <source>
        <dbReference type="PIRSR" id="PIRSR623612-1"/>
    </source>
</evidence>
<evidence type="ECO:0000256" key="2">
    <source>
        <dbReference type="ARBA" id="ARBA00022670"/>
    </source>
</evidence>
<evidence type="ECO:0000256" key="1">
    <source>
        <dbReference type="ARBA" id="ARBA00009388"/>
    </source>
</evidence>
<feature type="active site" description="Proton donor" evidence="8">
    <location>
        <position position="494"/>
    </location>
</feature>
<evidence type="ECO:0000256" key="6">
    <source>
        <dbReference type="ARBA" id="ARBA00022833"/>
    </source>
</evidence>
<dbReference type="InterPro" id="IPR013856">
    <property type="entry name" value="Peptidase_M4_domain"/>
</dbReference>
<dbReference type="Pfam" id="PF00041">
    <property type="entry name" value="fn3"/>
    <property type="match status" value="2"/>
</dbReference>
<evidence type="ECO:0000256" key="4">
    <source>
        <dbReference type="ARBA" id="ARBA00022729"/>
    </source>
</evidence>
<keyword evidence="4" id="KW-0732">Signal</keyword>
<dbReference type="GO" id="GO:0006508">
    <property type="term" value="P:proteolysis"/>
    <property type="evidence" value="ECO:0007669"/>
    <property type="project" value="UniProtKB-KW"/>
</dbReference>
<evidence type="ECO:0000256" key="5">
    <source>
        <dbReference type="ARBA" id="ARBA00022801"/>
    </source>
</evidence>
<dbReference type="SMART" id="SM00060">
    <property type="entry name" value="FN3"/>
    <property type="match status" value="2"/>
</dbReference>
<keyword evidence="6" id="KW-0862">Zinc</keyword>
<dbReference type="InterPro" id="IPR001570">
    <property type="entry name" value="Peptidase_M4_C_domain"/>
</dbReference>
<dbReference type="InterPro" id="IPR003961">
    <property type="entry name" value="FN3_dom"/>
</dbReference>
<keyword evidence="3" id="KW-0479">Metal-binding</keyword>
<dbReference type="Pfam" id="PF02868">
    <property type="entry name" value="Peptidase_M4_C"/>
    <property type="match status" value="1"/>
</dbReference>
<dbReference type="Pfam" id="PF20009">
    <property type="entry name" value="GEVED"/>
    <property type="match status" value="2"/>
</dbReference>
<dbReference type="PANTHER" id="PTHR33794">
    <property type="entry name" value="BACILLOLYSIN"/>
    <property type="match status" value="1"/>
</dbReference>
<comment type="caution">
    <text evidence="11">The sequence shown here is derived from an EMBL/GenBank/DDBJ whole genome shotgun (WGS) entry which is preliminary data.</text>
</comment>
<dbReference type="Gene3D" id="2.60.40.10">
    <property type="entry name" value="Immunoglobulins"/>
    <property type="match status" value="2"/>
</dbReference>
<evidence type="ECO:0000256" key="3">
    <source>
        <dbReference type="ARBA" id="ARBA00022723"/>
    </source>
</evidence>
<dbReference type="InterPro" id="IPR045474">
    <property type="entry name" value="GEVED"/>
</dbReference>
<evidence type="ECO:0000313" key="11">
    <source>
        <dbReference type="EMBL" id="MBE7693846.1"/>
    </source>
</evidence>
<dbReference type="Gene3D" id="3.10.450.490">
    <property type="match status" value="1"/>
</dbReference>
<feature type="active site" evidence="8">
    <location>
        <position position="390"/>
    </location>
</feature>
<comment type="similarity">
    <text evidence="1">Belongs to the peptidase M4 family.</text>
</comment>
<dbReference type="GO" id="GO:0004222">
    <property type="term" value="F:metalloendopeptidase activity"/>
    <property type="evidence" value="ECO:0007669"/>
    <property type="project" value="InterPro"/>
</dbReference>
<dbReference type="InterPro" id="IPR013783">
    <property type="entry name" value="Ig-like_fold"/>
</dbReference>
<dbReference type="RefSeq" id="WP_101954835.1">
    <property type="nucleotide sequence ID" value="NZ_JAJHTL010000018.1"/>
</dbReference>
<dbReference type="InterPro" id="IPR036116">
    <property type="entry name" value="FN3_sf"/>
</dbReference>
<dbReference type="PANTHER" id="PTHR33794:SF1">
    <property type="entry name" value="BACILLOLYSIN"/>
    <property type="match status" value="1"/>
</dbReference>
<dbReference type="Pfam" id="PF07504">
    <property type="entry name" value="FTP"/>
    <property type="match status" value="1"/>
</dbReference>
<dbReference type="InterPro" id="IPR011096">
    <property type="entry name" value="FTP_domain"/>
</dbReference>
<dbReference type="InterPro" id="IPR050728">
    <property type="entry name" value="Zinc_Metalloprotease_M4"/>
</dbReference>
<dbReference type="PRINTS" id="PR00730">
    <property type="entry name" value="THERMOLYSIN"/>
</dbReference>
<keyword evidence="12" id="KW-1185">Reference proteome</keyword>
<dbReference type="Gene3D" id="3.10.170.10">
    <property type="match status" value="1"/>
</dbReference>
<dbReference type="InterPro" id="IPR023612">
    <property type="entry name" value="Peptidase_M4"/>
</dbReference>
<keyword evidence="7" id="KW-0482">Metalloprotease</keyword>
<gene>
    <name evidence="11" type="ORF">F7645_00145</name>
</gene>
<sequence length="1159" mass="124761">MNQNYLKTMFLSSFLLAGLTSMTAQESRELKQIKLEKSSKMPLQKAPDLIRSKLKLTSNDNLQKIKSEIDNLGFIHEKFQQKFKGVKVEFGTYTAHAKNSTLRTMDGALYDVGKVNIRPKLSKEAAFKKAIAHTGAQKYLWEQPKEAKNLGNYKKPTGELLILPREVIGTKSARLAYKFDIYTTKPLSRGDLYIDAHTGEALFFNATIKHLGEHAHSSKNLGAVNGLAEKLTATLVTGNADTRYSGTKSITTRLVGSTYALRDNTRGGGVNTYNSGAQPSYPTTDFTDSDNNWTAAEFNNSAKDNAALDAHWGAEMTYDYFQDKHNRNSYNGSGATINSYVHYDDVAGGTGYDNAFWNGSVMTYGDGSSNGNEGNGYFDALTSIDVAAHEIGHAVCSNTANLAYQRESGAMNEGFSDIWGAAVEHFAKGNGNDLAPDASVWLIGDEIDRRNGSSALRSMSNPNERNQPDTYGGVNWKEPNCGTPTRSNDYCGVHTNSGVLNYWFYLLTVGGSGTNDINNAFNVDAIGMEKSAKISYRLEANYLSANSTFEDARVGSITAAEDLYGANSIEVQSVTNAWHAVGVGQAYVEDCTLVAPSNFNATNINDNGFTVTWSAVSEAVSYTVTINEITSVVTDTSKVITGLVSGTIYNCSVAANCVSGEGGTITSKLITTTGEIPLNYCVSKANNVADEYIQKVVLGTIDNTSTASNGYSDYTSISTSLIKGESNTITITPKWNGTVYSEGYGVWIDYNKDGDFDDAGETVFTKAKSKTTPINGTFTIPESALNGATRMRVVLKYNATPTACETNIQYGEVEDYTVLIESPKSDTTAPTAPSNLSASNITQTSLILNWTAATDNVAVTGYNVYQGATKVASTNTTTATITGLTSETNYAFSVKATDEEANISVSSATLNVTTLAIPVSYCESKGTKVSYEWIDYVAFGGMTNTTAANGGYGDFTSKVATVVQGTTNQLVLSAGFASSTYNEYFTVWIDYNKDGDFSDAGEQVTTGNSSSATNRVANIVIPENAKLGKTRMRVSMKYNSASTSCGTFGDGEVEDYTVNIIATSVINTVVTMSVSGENIKTKEASNLSIYPNPAVNFVHVNVASKAKNTSYKIINITGSTVQKGRLNTAKLNVTNLSSGMYILEVYDGQKVLTTKLLKK</sequence>
<evidence type="ECO:0000313" key="12">
    <source>
        <dbReference type="Proteomes" id="UP000806077"/>
    </source>
</evidence>
<accession>A0AAP1WF22</accession>